<evidence type="ECO:0000313" key="8">
    <source>
        <dbReference type="EMBL" id="KXS32181.1"/>
    </source>
</evidence>
<keyword evidence="4" id="KW-0249">Electron transport</keyword>
<evidence type="ECO:0000256" key="4">
    <source>
        <dbReference type="ARBA" id="ARBA00022982"/>
    </source>
</evidence>
<keyword evidence="3 6" id="KW-0479">Metal-binding</keyword>
<dbReference type="Proteomes" id="UP000070578">
    <property type="component" value="Unassembled WGS sequence"/>
</dbReference>
<reference evidence="8 9" key="2">
    <citation type="submission" date="2016-03" db="EMBL/GenBank/DDBJ databases">
        <title>New uncultured bacterium of the family Gallionellaceae from acid mine drainage: description and reconstruction of genome based on metagenomic analysis of microbial community.</title>
        <authorList>
            <person name="Kadnikov V."/>
            <person name="Ivasenko D."/>
            <person name="Beletsky A."/>
            <person name="Mardanov A."/>
            <person name="Danilova E."/>
            <person name="Pimenov N."/>
            <person name="Karnachuk O."/>
            <person name="Ravin N."/>
        </authorList>
    </citation>
    <scope>NUCLEOTIDE SEQUENCE [LARGE SCALE GENOMIC DNA]</scope>
    <source>
        <strain evidence="8">ShG14-8</strain>
    </source>
</reference>
<evidence type="ECO:0000313" key="9">
    <source>
        <dbReference type="Proteomes" id="UP000070578"/>
    </source>
</evidence>
<keyword evidence="2 6" id="KW-0349">Heme</keyword>
<comment type="caution">
    <text evidence="8">The sequence shown here is derived from an EMBL/GenBank/DDBJ whole genome shotgun (WGS) entry which is preliminary data.</text>
</comment>
<sequence length="391" mass="40731">MPKHIVRLLALVAVFAIIAIAAKEFLIPASFYQYGHYRGAAVAEIASKIPKLDGSASCQSCHKEAYAEWVTGIHRKATRNDVVQGLVIKNGPNCEVCHTGPAGNHPSKEAMPLSIEDRVTTITHKHIIHPADVPGRNLMLAAKDMQSVCLACHEKLEARPKAQPQIAVDSHGGQELCTTCHNPHSPRVNFAAVPRPPYDSITGNAIPVSAFKPGDAGAGKSVAAACAGCHGNAGMSVNPEWPNLAGQHAGYLVSSLKAFKSGTRKNDMMSGMAAGLSDADMRNVAAYFSKAGCGVTWGDKAKALLGKAKVAEAGCAACHNAGGLRAAGAAGISASQAWPNLAGQNAGYLGVALKAFKDGSREHAVMSSVAKTLSDSDIDNQSAYFASVSCR</sequence>
<evidence type="ECO:0000256" key="3">
    <source>
        <dbReference type="ARBA" id="ARBA00022723"/>
    </source>
</evidence>
<dbReference type="AlphaFoldDB" id="A0A139BT82"/>
<evidence type="ECO:0000256" key="2">
    <source>
        <dbReference type="ARBA" id="ARBA00022617"/>
    </source>
</evidence>
<dbReference type="Gene3D" id="1.10.1130.10">
    <property type="entry name" value="Flavocytochrome C3, Chain A"/>
    <property type="match status" value="1"/>
</dbReference>
<dbReference type="InterPro" id="IPR036280">
    <property type="entry name" value="Multihaem_cyt_sf"/>
</dbReference>
<evidence type="ECO:0000256" key="1">
    <source>
        <dbReference type="ARBA" id="ARBA00022448"/>
    </source>
</evidence>
<dbReference type="GO" id="GO:0009055">
    <property type="term" value="F:electron transfer activity"/>
    <property type="evidence" value="ECO:0007669"/>
    <property type="project" value="InterPro"/>
</dbReference>
<protein>
    <submittedName>
        <fullName evidence="8">Cytochrome C</fullName>
    </submittedName>
</protein>
<dbReference type="PATRIC" id="fig|1796491.3.peg.1870"/>
<organism evidence="8 9">
    <name type="scientific">Candidatus Gallionella acididurans</name>
    <dbReference type="NCBI Taxonomy" id="1796491"/>
    <lineage>
        <taxon>Bacteria</taxon>
        <taxon>Pseudomonadati</taxon>
        <taxon>Pseudomonadota</taxon>
        <taxon>Betaproteobacteria</taxon>
        <taxon>Nitrosomonadales</taxon>
        <taxon>Gallionellaceae</taxon>
        <taxon>Gallionella</taxon>
    </lineage>
</organism>
<dbReference type="PROSITE" id="PS51007">
    <property type="entry name" value="CYTC"/>
    <property type="match status" value="2"/>
</dbReference>
<evidence type="ECO:0000256" key="6">
    <source>
        <dbReference type="PROSITE-ProRule" id="PRU00433"/>
    </source>
</evidence>
<dbReference type="Gene3D" id="1.10.760.10">
    <property type="entry name" value="Cytochrome c-like domain"/>
    <property type="match status" value="2"/>
</dbReference>
<dbReference type="EMBL" id="LSLI01000039">
    <property type="protein sequence ID" value="KXS32181.1"/>
    <property type="molecule type" value="Genomic_DNA"/>
</dbReference>
<keyword evidence="5 6" id="KW-0408">Iron</keyword>
<accession>A0A139BT82</accession>
<gene>
    <name evidence="8" type="ORF">AWT59_1707</name>
</gene>
<feature type="domain" description="Cytochrome c" evidence="7">
    <location>
        <begin position="214"/>
        <end position="292"/>
    </location>
</feature>
<dbReference type="Pfam" id="PF00034">
    <property type="entry name" value="Cytochrom_C"/>
    <property type="match status" value="2"/>
</dbReference>
<dbReference type="SUPFAM" id="SSF48695">
    <property type="entry name" value="Multiheme cytochromes"/>
    <property type="match status" value="1"/>
</dbReference>
<keyword evidence="1" id="KW-0813">Transport</keyword>
<dbReference type="InterPro" id="IPR009056">
    <property type="entry name" value="Cyt_c-like_dom"/>
</dbReference>
<dbReference type="GO" id="GO:0020037">
    <property type="term" value="F:heme binding"/>
    <property type="evidence" value="ECO:0007669"/>
    <property type="project" value="InterPro"/>
</dbReference>
<dbReference type="PANTHER" id="PTHR33751">
    <property type="entry name" value="CBB3-TYPE CYTOCHROME C OXIDASE SUBUNIT FIXP"/>
    <property type="match status" value="1"/>
</dbReference>
<name>A0A139BT82_9PROT</name>
<dbReference type="PANTHER" id="PTHR33751:SF9">
    <property type="entry name" value="CYTOCHROME C4"/>
    <property type="match status" value="1"/>
</dbReference>
<reference evidence="8 9" key="1">
    <citation type="submission" date="2016-02" db="EMBL/GenBank/DDBJ databases">
        <authorList>
            <person name="Wen L."/>
            <person name="He K."/>
            <person name="Yang H."/>
        </authorList>
    </citation>
    <scope>NUCLEOTIDE SEQUENCE [LARGE SCALE GENOMIC DNA]</scope>
    <source>
        <strain evidence="8">ShG14-8</strain>
    </source>
</reference>
<proteinExistence type="predicted"/>
<evidence type="ECO:0000256" key="5">
    <source>
        <dbReference type="ARBA" id="ARBA00023004"/>
    </source>
</evidence>
<dbReference type="SUPFAM" id="SSF46626">
    <property type="entry name" value="Cytochrome c"/>
    <property type="match status" value="2"/>
</dbReference>
<dbReference type="InterPro" id="IPR036909">
    <property type="entry name" value="Cyt_c-like_dom_sf"/>
</dbReference>
<dbReference type="GO" id="GO:0046872">
    <property type="term" value="F:metal ion binding"/>
    <property type="evidence" value="ECO:0007669"/>
    <property type="project" value="UniProtKB-KW"/>
</dbReference>
<evidence type="ECO:0000259" key="7">
    <source>
        <dbReference type="PROSITE" id="PS51007"/>
    </source>
</evidence>
<feature type="domain" description="Cytochrome c" evidence="7">
    <location>
        <begin position="301"/>
        <end position="389"/>
    </location>
</feature>
<dbReference type="InterPro" id="IPR050597">
    <property type="entry name" value="Cytochrome_c_Oxidase_Subunit"/>
</dbReference>